<sequence>MIVVAMVLMTLGTAFVLAAAIGVIRLRDPLQRMHSATKAGTLGTALLILGALLTGTIDRTGTGLLTLIFLLITLPLVAQVLARASYVSGSRLEGIGSDPLDGELDRTDEMLR</sequence>
<keyword evidence="1" id="KW-1133">Transmembrane helix</keyword>
<comment type="caution">
    <text evidence="2">The sequence shown here is derived from an EMBL/GenBank/DDBJ whole genome shotgun (WGS) entry which is preliminary data.</text>
</comment>
<evidence type="ECO:0000256" key="1">
    <source>
        <dbReference type="SAM" id="Phobius"/>
    </source>
</evidence>
<accession>A0A4U1L5G2</accession>
<dbReference type="GO" id="GO:0015385">
    <property type="term" value="F:sodium:proton antiporter activity"/>
    <property type="evidence" value="ECO:0007669"/>
    <property type="project" value="TreeGrafter"/>
</dbReference>
<keyword evidence="3" id="KW-1185">Reference proteome</keyword>
<name>A0A4U1L5G2_9SPHN</name>
<feature type="transmembrane region" description="Helical" evidence="1">
    <location>
        <begin position="63"/>
        <end position="82"/>
    </location>
</feature>
<reference evidence="2 3" key="1">
    <citation type="submission" date="2019-04" db="EMBL/GenBank/DDBJ databases">
        <authorList>
            <person name="Yang Y."/>
            <person name="Wei D."/>
        </authorList>
    </citation>
    <scope>NUCLEOTIDE SEQUENCE [LARGE SCALE GENOMIC DNA]</scope>
    <source>
        <strain evidence="2 3">L-1-4w-11</strain>
    </source>
</reference>
<keyword evidence="1" id="KW-0812">Transmembrane</keyword>
<dbReference type="PANTHER" id="PTHR34703:SF1">
    <property type="entry name" value="ANTIPORTER SUBUNIT MNHG2-RELATED"/>
    <property type="match status" value="1"/>
</dbReference>
<organism evidence="2 3">
    <name type="scientific">Sphingomonas baiyangensis</name>
    <dbReference type="NCBI Taxonomy" id="2572576"/>
    <lineage>
        <taxon>Bacteria</taxon>
        <taxon>Pseudomonadati</taxon>
        <taxon>Pseudomonadota</taxon>
        <taxon>Alphaproteobacteria</taxon>
        <taxon>Sphingomonadales</taxon>
        <taxon>Sphingomonadaceae</taxon>
        <taxon>Sphingomonas</taxon>
    </lineage>
</organism>
<dbReference type="NCBIfam" id="TIGR01300">
    <property type="entry name" value="CPA3_mnhG_phaG"/>
    <property type="match status" value="1"/>
</dbReference>
<dbReference type="Pfam" id="PF03334">
    <property type="entry name" value="PhaG_MnhG_YufB"/>
    <property type="match status" value="1"/>
</dbReference>
<dbReference type="AlphaFoldDB" id="A0A4U1L5G2"/>
<feature type="transmembrane region" description="Helical" evidence="1">
    <location>
        <begin position="6"/>
        <end position="27"/>
    </location>
</feature>
<dbReference type="EMBL" id="SWKR01000002">
    <property type="protein sequence ID" value="TKD51533.1"/>
    <property type="molecule type" value="Genomic_DNA"/>
</dbReference>
<dbReference type="RefSeq" id="WP_136943469.1">
    <property type="nucleotide sequence ID" value="NZ_SWKR01000002.1"/>
</dbReference>
<proteinExistence type="predicted"/>
<protein>
    <submittedName>
        <fullName evidence="2">Sodium:proton antiporter</fullName>
    </submittedName>
</protein>
<dbReference type="OrthoDB" id="4427992at2"/>
<evidence type="ECO:0000313" key="3">
    <source>
        <dbReference type="Proteomes" id="UP000309138"/>
    </source>
</evidence>
<dbReference type="InterPro" id="IPR005133">
    <property type="entry name" value="PhaG_MnhG_YufB"/>
</dbReference>
<evidence type="ECO:0000313" key="2">
    <source>
        <dbReference type="EMBL" id="TKD51533.1"/>
    </source>
</evidence>
<feature type="transmembrane region" description="Helical" evidence="1">
    <location>
        <begin position="39"/>
        <end position="57"/>
    </location>
</feature>
<dbReference type="Proteomes" id="UP000309138">
    <property type="component" value="Unassembled WGS sequence"/>
</dbReference>
<dbReference type="PANTHER" id="PTHR34703">
    <property type="entry name" value="ANTIPORTER SUBUNIT MNHG2-RELATED"/>
    <property type="match status" value="1"/>
</dbReference>
<keyword evidence="1" id="KW-0472">Membrane</keyword>
<gene>
    <name evidence="2" type="ORF">FBR43_12790</name>
</gene>